<dbReference type="PANTHER" id="PTHR37781:SF1">
    <property type="entry name" value="ADR380WP"/>
    <property type="match status" value="1"/>
</dbReference>
<keyword evidence="3" id="KW-1185">Reference proteome</keyword>
<feature type="compositionally biased region" description="Acidic residues" evidence="1">
    <location>
        <begin position="237"/>
        <end position="249"/>
    </location>
</feature>
<feature type="compositionally biased region" description="Pro residues" evidence="1">
    <location>
        <begin position="1"/>
        <end position="10"/>
    </location>
</feature>
<gene>
    <name evidence="2" type="ORF">LECACI_7A003152</name>
</gene>
<evidence type="ECO:0000313" key="3">
    <source>
        <dbReference type="Proteomes" id="UP001296104"/>
    </source>
</evidence>
<dbReference type="Proteomes" id="UP001296104">
    <property type="component" value="Unassembled WGS sequence"/>
</dbReference>
<dbReference type="Pfam" id="PF17110">
    <property type="entry name" value="TFB6"/>
    <property type="match status" value="1"/>
</dbReference>
<accession>A0AAI8YW97</accession>
<protein>
    <submittedName>
        <fullName evidence="2">Uncharacterized protein</fullName>
    </submittedName>
</protein>
<sequence length="283" mass="30929">MDIDTPPPPSGGFLLSPPASSTLSSTSSSRTALPHPRDIPLKPGGSKESAFIRFVDQQLLHVQRRFAKRTSPSSAYLSDVDRDKADTWGDVKGYANMKEACRDIEELTGIVWVSGTPSLQIPYLISIGLLVGNVVESMPAMPESLFRVLDKLDHAFASLLQGRDVDTGEALPGFTGGRAVSGTEKVRIRSLVERTRIKVVETFKRGDFEYEEPEKEETEDEDKMDTDTDLEGALVLEGDDADAGEDEDESFDMSIARVYDRTMVELGDSLAEPSLGIITEGRG</sequence>
<dbReference type="AlphaFoldDB" id="A0AAI8YW97"/>
<feature type="compositionally biased region" description="Acidic residues" evidence="1">
    <location>
        <begin position="209"/>
        <end position="230"/>
    </location>
</feature>
<reference evidence="2" key="1">
    <citation type="submission" date="2023-11" db="EMBL/GenBank/DDBJ databases">
        <authorList>
            <person name="Alioto T."/>
            <person name="Alioto T."/>
            <person name="Gomez Garrido J."/>
        </authorList>
    </citation>
    <scope>NUCLEOTIDE SEQUENCE</scope>
</reference>
<feature type="region of interest" description="Disordered" evidence="1">
    <location>
        <begin position="1"/>
        <end position="43"/>
    </location>
</feature>
<dbReference type="InterPro" id="IPR031349">
    <property type="entry name" value="Tfb6"/>
</dbReference>
<dbReference type="EMBL" id="CAVMBE010000015">
    <property type="protein sequence ID" value="CAK3943973.1"/>
    <property type="molecule type" value="Genomic_DNA"/>
</dbReference>
<dbReference type="GO" id="GO:0005675">
    <property type="term" value="C:transcription factor TFIIH holo complex"/>
    <property type="evidence" value="ECO:0007669"/>
    <property type="project" value="TreeGrafter"/>
</dbReference>
<feature type="compositionally biased region" description="Low complexity" evidence="1">
    <location>
        <begin position="11"/>
        <end position="34"/>
    </location>
</feature>
<proteinExistence type="predicted"/>
<evidence type="ECO:0000313" key="2">
    <source>
        <dbReference type="EMBL" id="CAK3943973.1"/>
    </source>
</evidence>
<name>A0AAI8YW97_9PEZI</name>
<organism evidence="2 3">
    <name type="scientific">Lecanosticta acicola</name>
    <dbReference type="NCBI Taxonomy" id="111012"/>
    <lineage>
        <taxon>Eukaryota</taxon>
        <taxon>Fungi</taxon>
        <taxon>Dikarya</taxon>
        <taxon>Ascomycota</taxon>
        <taxon>Pezizomycotina</taxon>
        <taxon>Dothideomycetes</taxon>
        <taxon>Dothideomycetidae</taxon>
        <taxon>Mycosphaerellales</taxon>
        <taxon>Mycosphaerellaceae</taxon>
        <taxon>Lecanosticta</taxon>
    </lineage>
</organism>
<dbReference type="PANTHER" id="PTHR37781">
    <property type="entry name" value="TFIIH COMPLEX SUBUNIT"/>
    <property type="match status" value="1"/>
</dbReference>
<feature type="region of interest" description="Disordered" evidence="1">
    <location>
        <begin position="209"/>
        <end position="249"/>
    </location>
</feature>
<comment type="caution">
    <text evidence="2">The sequence shown here is derived from an EMBL/GenBank/DDBJ whole genome shotgun (WGS) entry which is preliminary data.</text>
</comment>
<evidence type="ECO:0000256" key="1">
    <source>
        <dbReference type="SAM" id="MobiDB-lite"/>
    </source>
</evidence>